<accession>B6HCQ1</accession>
<name>B6HCQ1_PENRW</name>
<sequence>MVYSGSTKESVQQRGGDVTIPTGWQPDNHETRPIELGFSNRLAVDLAKICPRFQLSTLANSYVFSNQFYGKKSEVDTVKQELYSVLIRALHNYLHVGPEISATTWRVMCTASYLFREKANNGGA</sequence>
<dbReference type="Proteomes" id="UP000000724">
    <property type="component" value="Contig Pc00c18"/>
</dbReference>
<feature type="region of interest" description="Disordered" evidence="1">
    <location>
        <begin position="1"/>
        <end position="27"/>
    </location>
</feature>
<dbReference type="HOGENOM" id="CLU_2004657_0_0_1"/>
<evidence type="ECO:0000313" key="3">
    <source>
        <dbReference type="Proteomes" id="UP000000724"/>
    </source>
</evidence>
<protein>
    <submittedName>
        <fullName evidence="2">Uncharacterized protein</fullName>
    </submittedName>
</protein>
<reference evidence="2 3" key="1">
    <citation type="journal article" date="2008" name="Nat. Biotechnol.">
        <title>Genome sequencing and analysis of the filamentous fungus Penicillium chrysogenum.</title>
        <authorList>
            <person name="van den Berg M.A."/>
            <person name="Albang R."/>
            <person name="Albermann K."/>
            <person name="Badger J.H."/>
            <person name="Daran J.-M."/>
            <person name="Driessen A.J.M."/>
            <person name="Garcia-Estrada C."/>
            <person name="Fedorova N.D."/>
            <person name="Harris D.M."/>
            <person name="Heijne W.H.M."/>
            <person name="Joardar V.S."/>
            <person name="Kiel J.A.K.W."/>
            <person name="Kovalchuk A."/>
            <person name="Martin J.F."/>
            <person name="Nierman W.C."/>
            <person name="Nijland J.G."/>
            <person name="Pronk J.T."/>
            <person name="Roubos J.A."/>
            <person name="van der Klei I.J."/>
            <person name="van Peij N.N.M.E."/>
            <person name="Veenhuis M."/>
            <person name="von Doehren H."/>
            <person name="Wagner C."/>
            <person name="Wortman J.R."/>
            <person name="Bovenberg R.A.L."/>
        </authorList>
    </citation>
    <scope>NUCLEOTIDE SEQUENCE [LARGE SCALE GENOMIC DNA]</scope>
    <source>
        <strain evidence="3">ATCC 28089 / DSM 1075 / NRRL 1951 / Wisconsin 54-1255</strain>
    </source>
</reference>
<organism evidence="2 3">
    <name type="scientific">Penicillium rubens (strain ATCC 28089 / DSM 1075 / NRRL 1951 / Wisconsin 54-1255)</name>
    <name type="common">Penicillium chrysogenum</name>
    <dbReference type="NCBI Taxonomy" id="500485"/>
    <lineage>
        <taxon>Eukaryota</taxon>
        <taxon>Fungi</taxon>
        <taxon>Dikarya</taxon>
        <taxon>Ascomycota</taxon>
        <taxon>Pezizomycotina</taxon>
        <taxon>Eurotiomycetes</taxon>
        <taxon>Eurotiomycetidae</taxon>
        <taxon>Eurotiales</taxon>
        <taxon>Aspergillaceae</taxon>
        <taxon>Penicillium</taxon>
        <taxon>Penicillium chrysogenum species complex</taxon>
    </lineage>
</organism>
<dbReference type="AlphaFoldDB" id="B6HCQ1"/>
<feature type="compositionally biased region" description="Polar residues" evidence="1">
    <location>
        <begin position="1"/>
        <end position="13"/>
    </location>
</feature>
<proteinExistence type="predicted"/>
<dbReference type="OrthoDB" id="10492517at2759"/>
<evidence type="ECO:0000313" key="2">
    <source>
        <dbReference type="EMBL" id="CAP94430.1"/>
    </source>
</evidence>
<dbReference type="EMBL" id="AM920433">
    <property type="protein sequence ID" value="CAP94430.1"/>
    <property type="molecule type" value="Genomic_DNA"/>
</dbReference>
<evidence type="ECO:0000256" key="1">
    <source>
        <dbReference type="SAM" id="MobiDB-lite"/>
    </source>
</evidence>
<dbReference type="VEuPathDB" id="FungiDB:PCH_Pc18g02060"/>
<keyword evidence="3" id="KW-1185">Reference proteome</keyword>
<gene>
    <name evidence="2" type="ORF">Pc18g02060</name>
    <name evidence="2" type="ORF">PCH_Pc18g02060</name>
</gene>